<name>F4KSZ7_HALH1</name>
<dbReference type="InterPro" id="IPR011635">
    <property type="entry name" value="CARDB"/>
</dbReference>
<organism evidence="2 3">
    <name type="scientific">Haliscomenobacter hydrossis (strain ATCC 27775 / DSM 1100 / LMG 10767 / O)</name>
    <dbReference type="NCBI Taxonomy" id="760192"/>
    <lineage>
        <taxon>Bacteria</taxon>
        <taxon>Pseudomonadati</taxon>
        <taxon>Bacteroidota</taxon>
        <taxon>Saprospiria</taxon>
        <taxon>Saprospirales</taxon>
        <taxon>Haliscomenobacteraceae</taxon>
        <taxon>Haliscomenobacter</taxon>
    </lineage>
</organism>
<dbReference type="HOGENOM" id="CLU_1576301_0_0_10"/>
<gene>
    <name evidence="2" type="ordered locus">Halhy_1207</name>
</gene>
<dbReference type="EMBL" id="CP002691">
    <property type="protein sequence ID" value="AEE49104.1"/>
    <property type="molecule type" value="Genomic_DNA"/>
</dbReference>
<accession>F4KSZ7</accession>
<dbReference type="Pfam" id="PF07705">
    <property type="entry name" value="CARDB"/>
    <property type="match status" value="1"/>
</dbReference>
<proteinExistence type="predicted"/>
<evidence type="ECO:0000313" key="3">
    <source>
        <dbReference type="Proteomes" id="UP000008461"/>
    </source>
</evidence>
<reference evidence="2 3" key="1">
    <citation type="journal article" date="2011" name="Stand. Genomic Sci.">
        <title>Complete genome sequence of Haliscomenobacter hydrossis type strain (O).</title>
        <authorList>
            <consortium name="US DOE Joint Genome Institute (JGI-PGF)"/>
            <person name="Daligault H."/>
            <person name="Lapidus A."/>
            <person name="Zeytun A."/>
            <person name="Nolan M."/>
            <person name="Lucas S."/>
            <person name="Del Rio T.G."/>
            <person name="Tice H."/>
            <person name="Cheng J.F."/>
            <person name="Tapia R."/>
            <person name="Han C."/>
            <person name="Goodwin L."/>
            <person name="Pitluck S."/>
            <person name="Liolios K."/>
            <person name="Pagani I."/>
            <person name="Ivanova N."/>
            <person name="Huntemann M."/>
            <person name="Mavromatis K."/>
            <person name="Mikhailova N."/>
            <person name="Pati A."/>
            <person name="Chen A."/>
            <person name="Palaniappan K."/>
            <person name="Land M."/>
            <person name="Hauser L."/>
            <person name="Brambilla E.M."/>
            <person name="Rohde M."/>
            <person name="Verbarg S."/>
            <person name="Goker M."/>
            <person name="Bristow J."/>
            <person name="Eisen J.A."/>
            <person name="Markowitz V."/>
            <person name="Hugenholtz P."/>
            <person name="Kyrpides N.C."/>
            <person name="Klenk H.P."/>
            <person name="Woyke T."/>
        </authorList>
    </citation>
    <scope>NUCLEOTIDE SEQUENCE [LARGE SCALE GENOMIC DNA]</scope>
    <source>
        <strain evidence="3">ATCC 27775 / DSM 1100 / LMG 10767 / O</strain>
    </source>
</reference>
<dbReference type="AlphaFoldDB" id="F4KSZ7"/>
<protein>
    <recommendedName>
        <fullName evidence="1">CARDB domain-containing protein</fullName>
    </recommendedName>
</protein>
<reference key="2">
    <citation type="submission" date="2011-04" db="EMBL/GenBank/DDBJ databases">
        <title>Complete sequence of chromosome of Haliscomenobacter hydrossis DSM 1100.</title>
        <authorList>
            <consortium name="US DOE Joint Genome Institute (JGI-PGF)"/>
            <person name="Lucas S."/>
            <person name="Han J."/>
            <person name="Lapidus A."/>
            <person name="Bruce D."/>
            <person name="Goodwin L."/>
            <person name="Pitluck S."/>
            <person name="Peters L."/>
            <person name="Kyrpides N."/>
            <person name="Mavromatis K."/>
            <person name="Ivanova N."/>
            <person name="Ovchinnikova G."/>
            <person name="Pagani I."/>
            <person name="Daligault H."/>
            <person name="Detter J.C."/>
            <person name="Han C."/>
            <person name="Land M."/>
            <person name="Hauser L."/>
            <person name="Markowitz V."/>
            <person name="Cheng J.-F."/>
            <person name="Hugenholtz P."/>
            <person name="Woyke T."/>
            <person name="Wu D."/>
            <person name="Verbarg S."/>
            <person name="Frueling A."/>
            <person name="Brambilla E."/>
            <person name="Klenk H.-P."/>
            <person name="Eisen J.A."/>
        </authorList>
    </citation>
    <scope>NUCLEOTIDE SEQUENCE</scope>
    <source>
        <strain>DSM 1100</strain>
    </source>
</reference>
<evidence type="ECO:0000259" key="1">
    <source>
        <dbReference type="Pfam" id="PF07705"/>
    </source>
</evidence>
<dbReference type="eggNOG" id="COG1572">
    <property type="taxonomic scope" value="Bacteria"/>
</dbReference>
<dbReference type="Proteomes" id="UP000008461">
    <property type="component" value="Chromosome"/>
</dbReference>
<dbReference type="Gene3D" id="2.60.40.10">
    <property type="entry name" value="Immunoglobulins"/>
    <property type="match status" value="1"/>
</dbReference>
<feature type="domain" description="CARDB" evidence="1">
    <location>
        <begin position="57"/>
        <end position="160"/>
    </location>
</feature>
<dbReference type="KEGG" id="hhy:Halhy_1207"/>
<dbReference type="InterPro" id="IPR013783">
    <property type="entry name" value="Ig-like_fold"/>
</dbReference>
<dbReference type="RefSeq" id="WP_013763659.1">
    <property type="nucleotide sequence ID" value="NC_015510.1"/>
</dbReference>
<evidence type="ECO:0000313" key="2">
    <source>
        <dbReference type="EMBL" id="AEE49104.1"/>
    </source>
</evidence>
<sequence length="169" mass="18660">MRLISILIILLICTIQLTFAQNQPILRQVNPKFSGIELREDLKIKTDLNFNAAPQLVAGTAQQRNVQVMVRNTGPITATNFVVEVTYNWRVDHESFTAQSLQRIQTVGSLAAGQQTQLQFVVPDQLIRRNAPYGSPNVNLSFKVDATGVVAESSENNNSASISIPIINN</sequence>
<keyword evidence="3" id="KW-1185">Reference proteome</keyword>